<evidence type="ECO:0000256" key="10">
    <source>
        <dbReference type="ARBA" id="ARBA00034106"/>
    </source>
</evidence>
<dbReference type="PANTHER" id="PTHR12552:SF2">
    <property type="entry name" value="OLIGOPHRENIN-1"/>
    <property type="match status" value="1"/>
</dbReference>
<proteinExistence type="predicted"/>
<keyword evidence="5" id="KW-0963">Cytoplasm</keyword>
<evidence type="ECO:0000256" key="5">
    <source>
        <dbReference type="ARBA" id="ARBA00022490"/>
    </source>
</evidence>
<dbReference type="FunFam" id="1.20.1270.60:FF:000001">
    <property type="entry name" value="Rho GTPase-activating protein 26"/>
    <property type="match status" value="1"/>
</dbReference>
<feature type="coiled-coil region" evidence="13">
    <location>
        <begin position="212"/>
        <end position="239"/>
    </location>
</feature>
<dbReference type="GO" id="GO:0043197">
    <property type="term" value="C:dendritic spine"/>
    <property type="evidence" value="ECO:0007669"/>
    <property type="project" value="UniProtKB-SubCell"/>
</dbReference>
<dbReference type="GO" id="GO:0030100">
    <property type="term" value="P:regulation of endocytosis"/>
    <property type="evidence" value="ECO:0007669"/>
    <property type="project" value="UniProtKB-ARBA"/>
</dbReference>
<reference evidence="16" key="3">
    <citation type="submission" date="2025-09" db="UniProtKB">
        <authorList>
            <consortium name="Ensembl"/>
        </authorList>
    </citation>
    <scope>IDENTIFICATION</scope>
</reference>
<evidence type="ECO:0000313" key="16">
    <source>
        <dbReference type="Ensembl" id="ENSOMYP00000101657.2"/>
    </source>
</evidence>
<evidence type="ECO:0000259" key="15">
    <source>
        <dbReference type="PROSITE" id="PS50238"/>
    </source>
</evidence>
<dbReference type="Pfam" id="PF00169">
    <property type="entry name" value="PH"/>
    <property type="match status" value="1"/>
</dbReference>
<feature type="domain" description="PH" evidence="14">
    <location>
        <begin position="252"/>
        <end position="355"/>
    </location>
</feature>
<dbReference type="SUPFAM" id="SSF50729">
    <property type="entry name" value="PH domain-like"/>
    <property type="match status" value="1"/>
</dbReference>
<evidence type="ECO:0000256" key="2">
    <source>
        <dbReference type="ARBA" id="ARBA00004496"/>
    </source>
</evidence>
<dbReference type="Gene3D" id="2.30.29.30">
    <property type="entry name" value="Pleckstrin-homology domain (PH domain)/Phosphotyrosine-binding domain (PTB)"/>
    <property type="match status" value="1"/>
</dbReference>
<evidence type="ECO:0000256" key="1">
    <source>
        <dbReference type="ARBA" id="ARBA00004279"/>
    </source>
</evidence>
<evidence type="ECO:0000259" key="14">
    <source>
        <dbReference type="PROSITE" id="PS50003"/>
    </source>
</evidence>
<keyword evidence="6" id="KW-0254">Endocytosis</keyword>
<dbReference type="PANTHER" id="PTHR12552">
    <property type="entry name" value="OLIGOPHRENIN 1"/>
    <property type="match status" value="1"/>
</dbReference>
<dbReference type="Gene3D" id="1.20.1270.60">
    <property type="entry name" value="Arfaptin homology (AH) domain/BAR domain"/>
    <property type="match status" value="1"/>
</dbReference>
<evidence type="ECO:0000256" key="4">
    <source>
        <dbReference type="ARBA" id="ARBA00022468"/>
    </source>
</evidence>
<dbReference type="GO" id="GO:0007399">
    <property type="term" value="P:nervous system development"/>
    <property type="evidence" value="ECO:0007669"/>
    <property type="project" value="UniProtKB-KW"/>
</dbReference>
<evidence type="ECO:0000256" key="12">
    <source>
        <dbReference type="ARBA" id="ARBA00046981"/>
    </source>
</evidence>
<dbReference type="InterPro" id="IPR008936">
    <property type="entry name" value="Rho_GTPase_activation_prot"/>
</dbReference>
<dbReference type="Pfam" id="PF00620">
    <property type="entry name" value="RhoGAP"/>
    <property type="match status" value="1"/>
</dbReference>
<dbReference type="FunFam" id="2.30.29.30:FF:000183">
    <property type="entry name" value="Oligophrenin 1"/>
    <property type="match status" value="1"/>
</dbReference>
<dbReference type="PROSITE" id="PS50003">
    <property type="entry name" value="PH_DOMAIN"/>
    <property type="match status" value="1"/>
</dbReference>
<dbReference type="InterPro" id="IPR000198">
    <property type="entry name" value="RhoGAP_dom"/>
</dbReference>
<comment type="subunit">
    <text evidence="12">Interacts with HOMER1. Interacts with AMPA receptor complexes. Interacts with SH3GL2 (endophilin-A1). Interacts (via C-terminus) with NR1D1.</text>
</comment>
<evidence type="ECO:0000256" key="3">
    <source>
        <dbReference type="ARBA" id="ARBA00004552"/>
    </source>
</evidence>
<dbReference type="Gene3D" id="1.10.555.10">
    <property type="entry name" value="Rho GTPase activation protein"/>
    <property type="match status" value="1"/>
</dbReference>
<keyword evidence="9" id="KW-0966">Cell projection</keyword>
<evidence type="ECO:0000256" key="6">
    <source>
        <dbReference type="ARBA" id="ARBA00022583"/>
    </source>
</evidence>
<keyword evidence="7" id="KW-0524">Neurogenesis</keyword>
<dbReference type="CDD" id="cd01249">
    <property type="entry name" value="BAR-PH_GRAF_family"/>
    <property type="match status" value="1"/>
</dbReference>
<dbReference type="InterPro" id="IPR047234">
    <property type="entry name" value="GRAF_fam"/>
</dbReference>
<keyword evidence="13" id="KW-0175">Coiled coil</keyword>
<gene>
    <name evidence="16" type="primary">LOC110537286</name>
</gene>
<reference evidence="16" key="2">
    <citation type="submission" date="2025-08" db="UniProtKB">
        <authorList>
            <consortium name="Ensembl"/>
        </authorList>
    </citation>
    <scope>IDENTIFICATION</scope>
</reference>
<dbReference type="SMART" id="SM00233">
    <property type="entry name" value="PH"/>
    <property type="match status" value="1"/>
</dbReference>
<sequence length="576" mass="66933">MGHPPLEFSDCYGDSPDFRERLKCYELELERTSKFLKDVIKDGNSVINAIKGYSVAVHKFSQTLNVFQFDFIGDSLTDDEINIGKFIQGCDVQNACDLLIKPLEKFRKEQIGVTKERRKKFEKESEKYYSQLDKHLNLSAKKKETQLQEADELLDKERLNFYESSVEYVYQIQQVQDRKKFDVVEPVLAFLHSILTLNNLTVEMTQDFMPYKQELQLSLQNTRNHFESTREEMEELMKRMKHPTQIGKMHGQPTIEGYLYSQEKWALGVSWVKYYCKYHKASKLFVMVPAEPKPATKQGPTELKLKSCFRRKTESIDKRFCFDIETYERNIPVTLQAVSEANRKLWMEAMDGKEPVMELNEVGFKFVRKCINFVETKGLTQEGVYRTVGSNIQVQKLLNAFFDQKCPGDVDFHSSDWDIKTITSAMKFYLRCVPVLLNLVKLIPRRAEYSLDDRLGAIHSLTYKLPEKNREMLSLLIEHLVNVCSNSGDNLMTPSNMGVIFGPTLMRAEEETVAAMLDIKFQNIVVEILIEDYTKVNLKNVIRGSCDCYLMHCGVINIQVFHVHYILDFIKCIFSS</sequence>
<evidence type="ECO:0000256" key="8">
    <source>
        <dbReference type="ARBA" id="ARBA00023018"/>
    </source>
</evidence>
<organism evidence="16 17">
    <name type="scientific">Oncorhynchus mykiss</name>
    <name type="common">Rainbow trout</name>
    <name type="synonym">Salmo gairdneri</name>
    <dbReference type="NCBI Taxonomy" id="8022"/>
    <lineage>
        <taxon>Eukaryota</taxon>
        <taxon>Metazoa</taxon>
        <taxon>Chordata</taxon>
        <taxon>Craniata</taxon>
        <taxon>Vertebrata</taxon>
        <taxon>Euteleostomi</taxon>
        <taxon>Actinopterygii</taxon>
        <taxon>Neopterygii</taxon>
        <taxon>Teleostei</taxon>
        <taxon>Protacanthopterygii</taxon>
        <taxon>Salmoniformes</taxon>
        <taxon>Salmonidae</taxon>
        <taxon>Salmoninae</taxon>
        <taxon>Oncorhynchus</taxon>
    </lineage>
</organism>
<dbReference type="InterPro" id="IPR011993">
    <property type="entry name" value="PH-like_dom_sf"/>
</dbReference>
<dbReference type="FunFam" id="1.10.555.10:FF:000008">
    <property type="entry name" value="Rho GTPase-activating protein 42"/>
    <property type="match status" value="1"/>
</dbReference>
<dbReference type="SUPFAM" id="SSF103657">
    <property type="entry name" value="BAR/IMD domain-like"/>
    <property type="match status" value="1"/>
</dbReference>
<keyword evidence="4" id="KW-0343">GTPase activation</keyword>
<protein>
    <recommendedName>
        <fullName evidence="11">Oligophrenin-1</fullName>
    </recommendedName>
</protein>
<keyword evidence="8" id="KW-0770">Synapse</keyword>
<dbReference type="Proteomes" id="UP000694395">
    <property type="component" value="Chromosome 12"/>
</dbReference>
<dbReference type="GO" id="GO:0005737">
    <property type="term" value="C:cytoplasm"/>
    <property type="evidence" value="ECO:0007669"/>
    <property type="project" value="UniProtKB-SubCell"/>
</dbReference>
<dbReference type="AlphaFoldDB" id="A0A8C7WHP8"/>
<name>A0A8C7WHP8_ONCMY</name>
<dbReference type="GeneTree" id="ENSGT00940000160157"/>
<dbReference type="InterPro" id="IPR001849">
    <property type="entry name" value="PH_domain"/>
</dbReference>
<dbReference type="SMART" id="SM00324">
    <property type="entry name" value="RhoGAP"/>
    <property type="match status" value="1"/>
</dbReference>
<feature type="domain" description="Rho-GAP" evidence="15">
    <location>
        <begin position="357"/>
        <end position="537"/>
    </location>
</feature>
<dbReference type="GO" id="GO:0007165">
    <property type="term" value="P:signal transduction"/>
    <property type="evidence" value="ECO:0007669"/>
    <property type="project" value="InterPro"/>
</dbReference>
<dbReference type="GO" id="GO:0098793">
    <property type="term" value="C:presynapse"/>
    <property type="evidence" value="ECO:0007669"/>
    <property type="project" value="UniProtKB-SubCell"/>
</dbReference>
<evidence type="ECO:0000256" key="9">
    <source>
        <dbReference type="ARBA" id="ARBA00023273"/>
    </source>
</evidence>
<reference evidence="16" key="1">
    <citation type="submission" date="2020-07" db="EMBL/GenBank/DDBJ databases">
        <title>A long reads based de novo assembly of the rainbow trout Arlee double haploid line genome.</title>
        <authorList>
            <person name="Gao G."/>
            <person name="Palti Y."/>
        </authorList>
    </citation>
    <scope>NUCLEOTIDE SEQUENCE [LARGE SCALE GENOMIC DNA]</scope>
</reference>
<dbReference type="Pfam" id="PF16746">
    <property type="entry name" value="BAR_3"/>
    <property type="match status" value="1"/>
</dbReference>
<dbReference type="GO" id="GO:0005096">
    <property type="term" value="F:GTPase activator activity"/>
    <property type="evidence" value="ECO:0007669"/>
    <property type="project" value="UniProtKB-KW"/>
</dbReference>
<evidence type="ECO:0000313" key="17">
    <source>
        <dbReference type="Proteomes" id="UP000694395"/>
    </source>
</evidence>
<dbReference type="InterPro" id="IPR004148">
    <property type="entry name" value="BAR_dom"/>
</dbReference>
<dbReference type="SUPFAM" id="SSF48350">
    <property type="entry name" value="GTPase activation domain, GAP"/>
    <property type="match status" value="1"/>
</dbReference>
<evidence type="ECO:0000256" key="13">
    <source>
        <dbReference type="SAM" id="Coils"/>
    </source>
</evidence>
<dbReference type="InterPro" id="IPR027267">
    <property type="entry name" value="AH/BAR_dom_sf"/>
</dbReference>
<dbReference type="GO" id="GO:0006897">
    <property type="term" value="P:endocytosis"/>
    <property type="evidence" value="ECO:0007669"/>
    <property type="project" value="UniProtKB-KW"/>
</dbReference>
<evidence type="ECO:0000256" key="11">
    <source>
        <dbReference type="ARBA" id="ARBA00034878"/>
    </source>
</evidence>
<evidence type="ECO:0000256" key="7">
    <source>
        <dbReference type="ARBA" id="ARBA00022902"/>
    </source>
</evidence>
<dbReference type="PROSITE" id="PS50238">
    <property type="entry name" value="RHOGAP"/>
    <property type="match status" value="1"/>
</dbReference>
<dbReference type="InterPro" id="IPR047225">
    <property type="entry name" value="PH_GRAF"/>
</dbReference>
<dbReference type="Ensembl" id="ENSOMYT00000110259.2">
    <property type="protein sequence ID" value="ENSOMYP00000101657.2"/>
    <property type="gene ID" value="ENSOMYG00000045852.2"/>
</dbReference>
<comment type="subcellular location">
    <subcellularLocation>
        <location evidence="1">Cell projection</location>
        <location evidence="1">Dendrite</location>
    </subcellularLocation>
    <subcellularLocation>
        <location evidence="3">Cell projection</location>
        <location evidence="3">Dendritic spine</location>
    </subcellularLocation>
    <subcellularLocation>
        <location evidence="2">Cytoplasm</location>
    </subcellularLocation>
    <subcellularLocation>
        <location evidence="10">Presynapse</location>
    </subcellularLocation>
</comment>
<accession>A0A8C7WHP8</accession>
<keyword evidence="17" id="KW-1185">Reference proteome</keyword>